<keyword evidence="4" id="KW-1185">Reference proteome</keyword>
<accession>A0A165DF42</accession>
<dbReference type="InterPro" id="IPR045338">
    <property type="entry name" value="DUF6535"/>
</dbReference>
<evidence type="ECO:0000313" key="3">
    <source>
        <dbReference type="EMBL" id="KZT52676.1"/>
    </source>
</evidence>
<feature type="transmembrane region" description="Helical" evidence="1">
    <location>
        <begin position="120"/>
        <end position="144"/>
    </location>
</feature>
<dbReference type="OrthoDB" id="3219854at2759"/>
<dbReference type="EMBL" id="KV424059">
    <property type="protein sequence ID" value="KZT52676.1"/>
    <property type="molecule type" value="Genomic_DNA"/>
</dbReference>
<dbReference type="Pfam" id="PF20153">
    <property type="entry name" value="DUF6535"/>
    <property type="match status" value="1"/>
</dbReference>
<protein>
    <recommendedName>
        <fullName evidence="2">DUF6535 domain-containing protein</fullName>
    </recommendedName>
</protein>
<keyword evidence="1" id="KW-1133">Transmembrane helix</keyword>
<keyword evidence="1" id="KW-0812">Transmembrane</keyword>
<dbReference type="AlphaFoldDB" id="A0A165DF42"/>
<feature type="transmembrane region" description="Helical" evidence="1">
    <location>
        <begin position="171"/>
        <end position="198"/>
    </location>
</feature>
<gene>
    <name evidence="3" type="ORF">CALCODRAFT_80471</name>
</gene>
<evidence type="ECO:0000313" key="4">
    <source>
        <dbReference type="Proteomes" id="UP000076842"/>
    </source>
</evidence>
<dbReference type="InParanoid" id="A0A165DF42"/>
<organism evidence="3 4">
    <name type="scientific">Calocera cornea HHB12733</name>
    <dbReference type="NCBI Taxonomy" id="1353952"/>
    <lineage>
        <taxon>Eukaryota</taxon>
        <taxon>Fungi</taxon>
        <taxon>Dikarya</taxon>
        <taxon>Basidiomycota</taxon>
        <taxon>Agaricomycotina</taxon>
        <taxon>Dacrymycetes</taxon>
        <taxon>Dacrymycetales</taxon>
        <taxon>Dacrymycetaceae</taxon>
        <taxon>Calocera</taxon>
    </lineage>
</organism>
<evidence type="ECO:0000259" key="2">
    <source>
        <dbReference type="Pfam" id="PF20153"/>
    </source>
</evidence>
<keyword evidence="1" id="KW-0472">Membrane</keyword>
<feature type="transmembrane region" description="Helical" evidence="1">
    <location>
        <begin position="49"/>
        <end position="70"/>
    </location>
</feature>
<dbReference type="Proteomes" id="UP000076842">
    <property type="component" value="Unassembled WGS sequence"/>
</dbReference>
<name>A0A165DF42_9BASI</name>
<proteinExistence type="predicted"/>
<feature type="domain" description="DUF6535" evidence="2">
    <location>
        <begin position="26"/>
        <end position="201"/>
    </location>
</feature>
<sequence length="762" mass="85296">MNRQQFERQTRKASNGPAHRKPYYIYRTEVWTKEDDALREVCNEMLSNFLLATLFSAVVAPFLLASVVLLQPDWEAAALEVLLQISTQLPATPSPDNATANYSSAAVWSSDFCMPLVINILWSIALVVSLVTVVFSMLVTRWLLAYKQKREALHVDDRNGRRELSQSLRRWGVHSIVTLLPVCLHLAVGLFLVGLALFTWTVKAVLGITITGLTSSAALLYVTVAMLPYIYPECPYGAPVPRIEVQLSNQDLKSFFYGGSGPMVETSTWNNLRAWAIAFTRSRHASGTTTPSLPNDLENNLGGRARVMAPTITTKNAGHGIAASSTTISVEKADMGERTATSAPNAVFLRPINTATTNSRLSADYELDLGRRTTEDDAKNKPELQFVLDLSTDTWPLPEDVAVTLVGWRVPEGIRPEPAKKLYGQLSTRFVSSIKALLYRIVEPDDDPSSPTCLGLFSRLAAISSVPDMRMDMYEVYDGHRSQLRQWIDESSDHQLSPVQRVLVCAFLLFAAGDPHGQAESATSMTVSSETAWRLLTSTLDNRENAKLSLLGSCLLFEYWDRYGLQPGVVLDELAGFIQQAAHLPDEWMASFLPLLQTTQSPENADDRNRLEKRLCRRFRWNEDPRDQLLQIIRTAQRQPLRQDGTTTSVFNSILLYTARNPKFLSRDGKKDSMLAALRQLAAKMPEDEQTRGSKVTTDDSYTMDPSRLLWRVVNTIADVDYGRTAPRPPKKTQSADQEFIQTLQHLAKEWQTKRPHSANDN</sequence>
<reference evidence="3 4" key="1">
    <citation type="journal article" date="2016" name="Mol. Biol. Evol.">
        <title>Comparative Genomics of Early-Diverging Mushroom-Forming Fungi Provides Insights into the Origins of Lignocellulose Decay Capabilities.</title>
        <authorList>
            <person name="Nagy L.G."/>
            <person name="Riley R."/>
            <person name="Tritt A."/>
            <person name="Adam C."/>
            <person name="Daum C."/>
            <person name="Floudas D."/>
            <person name="Sun H."/>
            <person name="Yadav J.S."/>
            <person name="Pangilinan J."/>
            <person name="Larsson K.H."/>
            <person name="Matsuura K."/>
            <person name="Barry K."/>
            <person name="Labutti K."/>
            <person name="Kuo R."/>
            <person name="Ohm R.A."/>
            <person name="Bhattacharya S.S."/>
            <person name="Shirouzu T."/>
            <person name="Yoshinaga Y."/>
            <person name="Martin F.M."/>
            <person name="Grigoriev I.V."/>
            <person name="Hibbett D.S."/>
        </authorList>
    </citation>
    <scope>NUCLEOTIDE SEQUENCE [LARGE SCALE GENOMIC DNA]</scope>
    <source>
        <strain evidence="3 4">HHB12733</strain>
    </source>
</reference>
<evidence type="ECO:0000256" key="1">
    <source>
        <dbReference type="SAM" id="Phobius"/>
    </source>
</evidence>